<feature type="transmembrane region" description="Helical" evidence="17">
    <location>
        <begin position="586"/>
        <end position="606"/>
    </location>
</feature>
<evidence type="ECO:0000256" key="4">
    <source>
        <dbReference type="ARBA" id="ARBA00022475"/>
    </source>
</evidence>
<evidence type="ECO:0000259" key="20">
    <source>
        <dbReference type="SMART" id="SM00918"/>
    </source>
</evidence>
<dbReference type="PANTHER" id="PTHR42643:SF24">
    <property type="entry name" value="IONOTROPIC RECEPTOR 60A"/>
    <property type="match status" value="1"/>
</dbReference>
<feature type="domain" description="Ionotropic glutamate receptor L-glutamate and glycine-binding" evidence="20">
    <location>
        <begin position="430"/>
        <end position="490"/>
    </location>
</feature>
<organism evidence="21">
    <name type="scientific">Pardosa pseudoannulata</name>
    <dbReference type="NCBI Taxonomy" id="330961"/>
    <lineage>
        <taxon>Eukaryota</taxon>
        <taxon>Metazoa</taxon>
        <taxon>Ecdysozoa</taxon>
        <taxon>Arthropoda</taxon>
        <taxon>Chelicerata</taxon>
        <taxon>Arachnida</taxon>
        <taxon>Araneae</taxon>
        <taxon>Araneomorphae</taxon>
        <taxon>Entelegynae</taxon>
        <taxon>Lycosoidea</taxon>
        <taxon>Lycosidae</taxon>
        <taxon>Pardosa</taxon>
    </lineage>
</organism>
<dbReference type="PANTHER" id="PTHR42643">
    <property type="entry name" value="IONOTROPIC RECEPTOR 20A-RELATED"/>
    <property type="match status" value="1"/>
</dbReference>
<proteinExistence type="evidence at transcript level"/>
<accession>A0A7S5LJ10</accession>
<dbReference type="EMBL" id="MK201645">
    <property type="protein sequence ID" value="QHA94735.1"/>
    <property type="molecule type" value="mRNA"/>
</dbReference>
<dbReference type="GO" id="GO:0015276">
    <property type="term" value="F:ligand-gated monoatomic ion channel activity"/>
    <property type="evidence" value="ECO:0007669"/>
    <property type="project" value="InterPro"/>
</dbReference>
<feature type="transmembrane region" description="Helical" evidence="17">
    <location>
        <begin position="543"/>
        <end position="562"/>
    </location>
</feature>
<dbReference type="InterPro" id="IPR052192">
    <property type="entry name" value="Insect_Ionotropic_Sensory_Rcpt"/>
</dbReference>
<evidence type="ECO:0000256" key="10">
    <source>
        <dbReference type="ARBA" id="ARBA00023180"/>
    </source>
</evidence>
<dbReference type="Gene3D" id="1.10.287.70">
    <property type="match status" value="1"/>
</dbReference>
<dbReference type="InterPro" id="IPR001320">
    <property type="entry name" value="Iontro_rcpt_C"/>
</dbReference>
<feature type="site" description="Interaction with the cone snail toxin Con-ikot-ikot" evidence="14">
    <location>
        <position position="671"/>
    </location>
</feature>
<evidence type="ECO:0000256" key="6">
    <source>
        <dbReference type="ARBA" id="ARBA00022989"/>
    </source>
</evidence>
<feature type="site" description="Interaction with the cone snail toxin Con-ikot-ikot" evidence="14">
    <location>
        <position position="475"/>
    </location>
</feature>
<keyword evidence="5 17" id="KW-0812">Transmembrane</keyword>
<evidence type="ECO:0000256" key="5">
    <source>
        <dbReference type="ARBA" id="ARBA00022692"/>
    </source>
</evidence>
<dbReference type="GO" id="GO:0005886">
    <property type="term" value="C:plasma membrane"/>
    <property type="evidence" value="ECO:0007669"/>
    <property type="project" value="UniProtKB-SubCell"/>
</dbReference>
<evidence type="ECO:0000256" key="8">
    <source>
        <dbReference type="ARBA" id="ARBA00023136"/>
    </source>
</evidence>
<dbReference type="FunFam" id="1.10.287.70:FF:000143">
    <property type="entry name" value="Probable glutamate receptor"/>
    <property type="match status" value="1"/>
</dbReference>
<feature type="disulfide bond" evidence="15">
    <location>
        <begin position="728"/>
        <end position="783"/>
    </location>
</feature>
<feature type="binding site" evidence="13">
    <location>
        <position position="716"/>
    </location>
    <ligand>
        <name>L-glutamate</name>
        <dbReference type="ChEBI" id="CHEBI:29985"/>
    </ligand>
</feature>
<keyword evidence="3" id="KW-0813">Transport</keyword>
<keyword evidence="9 21" id="KW-0675">Receptor</keyword>
<evidence type="ECO:0000313" key="21">
    <source>
        <dbReference type="EMBL" id="QHA94735.1"/>
    </source>
</evidence>
<keyword evidence="15" id="KW-1015">Disulfide bond</keyword>
<keyword evidence="4" id="KW-1003">Cell membrane</keyword>
<feature type="site" description="Crucial to convey clamshell closure to channel opening" evidence="14">
    <location>
        <position position="643"/>
    </location>
</feature>
<evidence type="ECO:0000256" key="15">
    <source>
        <dbReference type="PIRSR" id="PIRSR601508-3"/>
    </source>
</evidence>
<evidence type="ECO:0000256" key="14">
    <source>
        <dbReference type="PIRSR" id="PIRSR601508-2"/>
    </source>
</evidence>
<gene>
    <name evidence="21" type="primary">IR93a-3</name>
</gene>
<keyword evidence="6 17" id="KW-1133">Transmembrane helix</keyword>
<evidence type="ECO:0000256" key="13">
    <source>
        <dbReference type="PIRSR" id="PIRSR601508-1"/>
    </source>
</evidence>
<evidence type="ECO:0000256" key="3">
    <source>
        <dbReference type="ARBA" id="ARBA00022448"/>
    </source>
</evidence>
<comment type="similarity">
    <text evidence="2">Belongs to the glutamate-gated ion channel (TC 1.A.10.1) family.</text>
</comment>
<sequence length="1012" mass="115404">MRLSRNKLNLACLFFTCLITVASFQSIVIAPLVNPSVVQGGLEDTRQNILSLQNELQGILGNDIPFSFDKVSKYSSLSEFLALKEDEVKDISAFISVTKCKRYNEEINSIREKDISTFYMAALERGCARPPLDIGVGVPYLRNSDDIVPFIVDLRWDNRLLEKWDDIVILHDSTTDLNSREAIVSTLLKTGVKKRSTTVTVYDVCQNLNCEDMASVIKDSLAIHAAKEFPRYFLVIAQAKTIKKIVEQAKKLQMLDNERLWLFVTSKFPVEDDLTVAANNLPPEANAAIIYPTTTLNAMDFKSEPSGCQLNVMLKAYAKSIKYLVENDLYKMDSPEEMAMTKVKLRHRMLEYMDEETSCGGSLEFIIKTTAYKPKNEDSDESKKESITDYETVGTWQLFRGVTLNGDLFPLTTGNFRGKRLKIGIVNGAPGAIITKTNKGNSYSGLVVNFIKAVSKEMNFTYEFIVPPDNQYGKRLPSGEWTGMIGQIKRREVEMAAQLFFITPERLDAVNFSMAVEELAYALLTKRPEQEHRYLFLAPFTNDTWICVFITVALIGPILYLVHRGSYFYKYYDLVNDKGLFRLSNCAWYSFGAIVQQGGVHLPLAISGRILIGFWWIFVIVTVATYSGNLVAVLTFPKIRNPINNFEDLIGYKGKIKWGIFDGEALIEQLKGATTQTFAEVSRGMTILDRNKKEEIMKEVEQKKLVFISSRFELLEMMSEDYNKTSVCSFLVGSEDVYAESASIAVPQNWPYLQMLNREIAKLFESGIFIKWKKDALPPDNECTTDAKPQAGDTRKISLSQMIGSFYILMFGLFGALGALLIEYAYLTTKNKGHVPAIRGIQCKLMSYVCPSLFTAKTDHNKKFMQSRMYPGMKENKRGRKKRKDKKSMKDSYPKNNKGYYEDDWKNRGLMGEQYVGFDEHGRRDIYTNYNNSSRTVFGGSYDQPKPYAIKRNYDDPSIGRRRMEEVKKTAYSEDSDHMSVDSGGEYTDNTKSPRRKRKSYFTYDNGEYRRY</sequence>
<evidence type="ECO:0000256" key="16">
    <source>
        <dbReference type="SAM" id="MobiDB-lite"/>
    </source>
</evidence>
<dbReference type="Gene3D" id="3.40.50.2300">
    <property type="match status" value="1"/>
</dbReference>
<evidence type="ECO:0000256" key="1">
    <source>
        <dbReference type="ARBA" id="ARBA00004651"/>
    </source>
</evidence>
<feature type="compositionally biased region" description="Basic and acidic residues" evidence="16">
    <location>
        <begin position="966"/>
        <end position="980"/>
    </location>
</feature>
<dbReference type="SMART" id="SM00918">
    <property type="entry name" value="Lig_chan-Glu_bd"/>
    <property type="match status" value="1"/>
</dbReference>
<feature type="signal peptide" evidence="18">
    <location>
        <begin position="1"/>
        <end position="24"/>
    </location>
</feature>
<keyword evidence="11" id="KW-1071">Ligand-gated ion channel</keyword>
<dbReference type="Pfam" id="PF10613">
    <property type="entry name" value="Lig_chan-Glu_bd"/>
    <property type="match status" value="1"/>
</dbReference>
<evidence type="ECO:0000259" key="19">
    <source>
        <dbReference type="SMART" id="SM00079"/>
    </source>
</evidence>
<dbReference type="GO" id="GO:0050906">
    <property type="term" value="P:detection of stimulus involved in sensory perception"/>
    <property type="evidence" value="ECO:0007669"/>
    <property type="project" value="UniProtKB-ARBA"/>
</dbReference>
<name>A0A7S5LJ10_9ARAC</name>
<feature type="binding site" evidence="13">
    <location>
        <position position="506"/>
    </location>
    <ligand>
        <name>L-glutamate</name>
        <dbReference type="ChEBI" id="CHEBI:29985"/>
    </ligand>
</feature>
<feature type="chain" id="PRO_5030751565" evidence="18">
    <location>
        <begin position="25"/>
        <end position="1012"/>
    </location>
</feature>
<dbReference type="InterPro" id="IPR001508">
    <property type="entry name" value="Iono_Glu_rcpt_met"/>
</dbReference>
<keyword evidence="12" id="KW-0407">Ion channel</keyword>
<protein>
    <submittedName>
        <fullName evidence="21">Ionotropic receptor 93a-3</fullName>
    </submittedName>
</protein>
<dbReference type="Gene3D" id="3.40.190.10">
    <property type="entry name" value="Periplasmic binding protein-like II"/>
    <property type="match status" value="1"/>
</dbReference>
<dbReference type="AlphaFoldDB" id="A0A7S5LJ10"/>
<feature type="transmembrane region" description="Helical" evidence="17">
    <location>
        <begin position="806"/>
        <end position="827"/>
    </location>
</feature>
<keyword evidence="10" id="KW-0325">Glycoprotein</keyword>
<dbReference type="SUPFAM" id="SSF53850">
    <property type="entry name" value="Periplasmic binding protein-like II"/>
    <property type="match status" value="1"/>
</dbReference>
<feature type="region of interest" description="Disordered" evidence="16">
    <location>
        <begin position="868"/>
        <end position="895"/>
    </location>
</feature>
<feature type="region of interest" description="Disordered" evidence="16">
    <location>
        <begin position="966"/>
        <end position="1012"/>
    </location>
</feature>
<evidence type="ECO:0000256" key="18">
    <source>
        <dbReference type="SAM" id="SignalP"/>
    </source>
</evidence>
<feature type="domain" description="Ionotropic glutamate receptor C-terminal" evidence="19">
    <location>
        <begin position="420"/>
        <end position="779"/>
    </location>
</feature>
<evidence type="ECO:0000256" key="2">
    <source>
        <dbReference type="ARBA" id="ARBA00008685"/>
    </source>
</evidence>
<comment type="subcellular location">
    <subcellularLocation>
        <location evidence="1">Cell membrane</location>
        <topology evidence="1">Multi-pass membrane protein</topology>
    </subcellularLocation>
</comment>
<feature type="compositionally biased region" description="Basic residues" evidence="16">
    <location>
        <begin position="877"/>
        <end position="887"/>
    </location>
</feature>
<feature type="transmembrane region" description="Helical" evidence="17">
    <location>
        <begin position="612"/>
        <end position="636"/>
    </location>
</feature>
<dbReference type="SMART" id="SM00079">
    <property type="entry name" value="PBPe"/>
    <property type="match status" value="1"/>
</dbReference>
<evidence type="ECO:0000256" key="17">
    <source>
        <dbReference type="SAM" id="Phobius"/>
    </source>
</evidence>
<evidence type="ECO:0000256" key="7">
    <source>
        <dbReference type="ARBA" id="ARBA00023065"/>
    </source>
</evidence>
<dbReference type="GO" id="GO:0038023">
    <property type="term" value="F:signaling receptor activity"/>
    <property type="evidence" value="ECO:0007669"/>
    <property type="project" value="InterPro"/>
</dbReference>
<dbReference type="Pfam" id="PF00060">
    <property type="entry name" value="Lig_chan"/>
    <property type="match status" value="1"/>
</dbReference>
<feature type="site" description="Interaction with the cone snail toxin Con-ikot-ikot" evidence="14">
    <location>
        <position position="762"/>
    </location>
</feature>
<dbReference type="InterPro" id="IPR019594">
    <property type="entry name" value="Glu/Gly-bd"/>
</dbReference>
<evidence type="ECO:0000256" key="11">
    <source>
        <dbReference type="ARBA" id="ARBA00023286"/>
    </source>
</evidence>
<keyword evidence="18" id="KW-0732">Signal</keyword>
<evidence type="ECO:0000256" key="9">
    <source>
        <dbReference type="ARBA" id="ARBA00023170"/>
    </source>
</evidence>
<keyword evidence="8 17" id="KW-0472">Membrane</keyword>
<evidence type="ECO:0000256" key="12">
    <source>
        <dbReference type="ARBA" id="ARBA00023303"/>
    </source>
</evidence>
<keyword evidence="7" id="KW-0406">Ion transport</keyword>
<reference evidence="21" key="1">
    <citation type="submission" date="2018-11" db="EMBL/GenBank/DDBJ databases">
        <title>Genome-based identification and analysis of ionotropic receptors in Pardosa pseudoannulata.</title>
        <authorList>
            <person name="Xiao Y."/>
        </authorList>
    </citation>
    <scope>NUCLEOTIDE SEQUENCE</scope>
</reference>
<dbReference type="PRINTS" id="PR00177">
    <property type="entry name" value="NMDARECEPTOR"/>
</dbReference>